<proteinExistence type="predicted"/>
<dbReference type="Gene3D" id="2.60.40.1760">
    <property type="entry name" value="glycosyl hydrolase (family 31)"/>
    <property type="match status" value="1"/>
</dbReference>
<feature type="non-terminal residue" evidence="3">
    <location>
        <position position="1"/>
    </location>
</feature>
<dbReference type="OrthoDB" id="526025at2759"/>
<reference evidence="3 4" key="1">
    <citation type="journal article" date="2017" name="Mol. Biol. Evol.">
        <title>The 4-celled Tetrabaena socialis nuclear genome reveals the essential components for genetic control of cell number at the origin of multicellularity in the volvocine lineage.</title>
        <authorList>
            <person name="Featherston J."/>
            <person name="Arakaki Y."/>
            <person name="Hanschen E.R."/>
            <person name="Ferris P.J."/>
            <person name="Michod R.E."/>
            <person name="Olson B.J.S.C."/>
            <person name="Nozaki H."/>
            <person name="Durand P.M."/>
        </authorList>
    </citation>
    <scope>NUCLEOTIDE SEQUENCE [LARGE SCALE GENOMIC DNA]</scope>
    <source>
        <strain evidence="3 4">NIES-571</strain>
    </source>
</reference>
<name>A0A2J8A3L7_9CHLO</name>
<dbReference type="CDD" id="cd14752">
    <property type="entry name" value="GH31_N"/>
    <property type="match status" value="1"/>
</dbReference>
<evidence type="ECO:0000256" key="1">
    <source>
        <dbReference type="SAM" id="MobiDB-lite"/>
    </source>
</evidence>
<feature type="compositionally biased region" description="Pro residues" evidence="1">
    <location>
        <begin position="1"/>
        <end position="10"/>
    </location>
</feature>
<dbReference type="Pfam" id="PF13802">
    <property type="entry name" value="Gal_mutarotas_2"/>
    <property type="match status" value="1"/>
</dbReference>
<evidence type="ECO:0000313" key="3">
    <source>
        <dbReference type="EMBL" id="PNH07112.1"/>
    </source>
</evidence>
<dbReference type="PANTHER" id="PTHR22762">
    <property type="entry name" value="ALPHA-GLUCOSIDASE"/>
    <property type="match status" value="1"/>
</dbReference>
<dbReference type="GO" id="GO:0004553">
    <property type="term" value="F:hydrolase activity, hydrolyzing O-glycosyl compounds"/>
    <property type="evidence" value="ECO:0007669"/>
    <property type="project" value="TreeGrafter"/>
</dbReference>
<keyword evidence="4" id="KW-1185">Reference proteome</keyword>
<dbReference type="PANTHER" id="PTHR22762:SF133">
    <property type="entry name" value="P-TYPE DOMAIN-CONTAINING PROTEIN"/>
    <property type="match status" value="1"/>
</dbReference>
<dbReference type="InterPro" id="IPR025887">
    <property type="entry name" value="Glyco_hydro_31_N_dom"/>
</dbReference>
<feature type="region of interest" description="Disordered" evidence="1">
    <location>
        <begin position="1"/>
        <end position="57"/>
    </location>
</feature>
<evidence type="ECO:0000259" key="2">
    <source>
        <dbReference type="Pfam" id="PF13802"/>
    </source>
</evidence>
<gene>
    <name evidence="3" type="ORF">TSOC_006442</name>
</gene>
<accession>A0A2J8A3L7</accession>
<dbReference type="GO" id="GO:0030246">
    <property type="term" value="F:carbohydrate binding"/>
    <property type="evidence" value="ECO:0007669"/>
    <property type="project" value="InterPro"/>
</dbReference>
<protein>
    <submittedName>
        <fullName evidence="3">Alpha/beta-glucosidase agdC</fullName>
    </submittedName>
</protein>
<dbReference type="InterPro" id="IPR011013">
    <property type="entry name" value="Gal_mutarotase_sf_dom"/>
</dbReference>
<comment type="caution">
    <text evidence="3">The sequence shown here is derived from an EMBL/GenBank/DDBJ whole genome shotgun (WGS) entry which is preliminary data.</text>
</comment>
<dbReference type="AlphaFoldDB" id="A0A2J8A3L7"/>
<feature type="domain" description="Glycoside hydrolase family 31 N-terminal" evidence="2">
    <location>
        <begin position="81"/>
        <end position="149"/>
    </location>
</feature>
<evidence type="ECO:0000313" key="4">
    <source>
        <dbReference type="Proteomes" id="UP000236333"/>
    </source>
</evidence>
<dbReference type="SUPFAM" id="SSF74650">
    <property type="entry name" value="Galactose mutarotase-like"/>
    <property type="match status" value="1"/>
</dbReference>
<organism evidence="3 4">
    <name type="scientific">Tetrabaena socialis</name>
    <dbReference type="NCBI Taxonomy" id="47790"/>
    <lineage>
        <taxon>Eukaryota</taxon>
        <taxon>Viridiplantae</taxon>
        <taxon>Chlorophyta</taxon>
        <taxon>core chlorophytes</taxon>
        <taxon>Chlorophyceae</taxon>
        <taxon>CS clade</taxon>
        <taxon>Chlamydomonadales</taxon>
        <taxon>Tetrabaenaceae</taxon>
        <taxon>Tetrabaena</taxon>
    </lineage>
</organism>
<feature type="non-terminal residue" evidence="3">
    <location>
        <position position="207"/>
    </location>
</feature>
<dbReference type="GO" id="GO:0005975">
    <property type="term" value="P:carbohydrate metabolic process"/>
    <property type="evidence" value="ECO:0007669"/>
    <property type="project" value="InterPro"/>
</dbReference>
<dbReference type="Proteomes" id="UP000236333">
    <property type="component" value="Unassembled WGS sequence"/>
</dbReference>
<sequence length="207" mass="21226">PPPPTAPPLSPLYQLHLPYPGDDFSLRVTRKPHPGSGQGGTGGSGGGGGSGLGGGGDESLLDLSGGGCLVVKPQFLQLRSAVAPEVDLYGMGESTPAEGLRLRRDGVPRALWNSDTPAAATGVNLYGSHPLLYGLAPGGTSFGWFLAASNAMDVVPGVRDVAFRLTGGTLELFLFAGPAPEDVTVQYTQLVGPPAMPPRWALGFHQS</sequence>
<feature type="compositionally biased region" description="Gly residues" evidence="1">
    <location>
        <begin position="36"/>
        <end position="57"/>
    </location>
</feature>
<dbReference type="EMBL" id="PGGS01000196">
    <property type="protein sequence ID" value="PNH07112.1"/>
    <property type="molecule type" value="Genomic_DNA"/>
</dbReference>